<reference evidence="2" key="2">
    <citation type="submission" date="2018-08" db="UniProtKB">
        <authorList>
            <consortium name="EnsemblPlants"/>
        </authorList>
    </citation>
    <scope>IDENTIFICATION</scope>
    <source>
        <strain evidence="2">Yugu1</strain>
    </source>
</reference>
<evidence type="ECO:0000313" key="3">
    <source>
        <dbReference type="Proteomes" id="UP000004995"/>
    </source>
</evidence>
<dbReference type="Proteomes" id="UP000004995">
    <property type="component" value="Unassembled WGS sequence"/>
</dbReference>
<feature type="region of interest" description="Disordered" evidence="1">
    <location>
        <begin position="40"/>
        <end position="61"/>
    </location>
</feature>
<evidence type="ECO:0000256" key="1">
    <source>
        <dbReference type="SAM" id="MobiDB-lite"/>
    </source>
</evidence>
<dbReference type="EnsemblPlants" id="KQL15458">
    <property type="protein sequence ID" value="KQL15458"/>
    <property type="gene ID" value="SETIT_025774mg"/>
</dbReference>
<dbReference type="EMBL" id="AGNK02001715">
    <property type="status" value="NOT_ANNOTATED_CDS"/>
    <property type="molecule type" value="Genomic_DNA"/>
</dbReference>
<evidence type="ECO:0000313" key="2">
    <source>
        <dbReference type="EnsemblPlants" id="KQL15458"/>
    </source>
</evidence>
<dbReference type="HOGENOM" id="CLU_2927003_0_0_1"/>
<dbReference type="Gramene" id="KQL15458">
    <property type="protein sequence ID" value="KQL15458"/>
    <property type="gene ID" value="SETIT_025774mg"/>
</dbReference>
<accession>K3ZGS2</accession>
<sequence>MPRSISSSNSGIQSNQVQSSQYLAYVHLCSRVRCRSRTGLGRRETLGSLNRRGGGPRHAAT</sequence>
<protein>
    <submittedName>
        <fullName evidence="2">Uncharacterized protein</fullName>
    </submittedName>
</protein>
<dbReference type="AlphaFoldDB" id="K3ZGS2"/>
<name>K3ZGS2_SETIT</name>
<reference evidence="3" key="1">
    <citation type="journal article" date="2012" name="Nat. Biotechnol.">
        <title>Reference genome sequence of the model plant Setaria.</title>
        <authorList>
            <person name="Bennetzen J.L."/>
            <person name="Schmutz J."/>
            <person name="Wang H."/>
            <person name="Percifield R."/>
            <person name="Hawkins J."/>
            <person name="Pontaroli A.C."/>
            <person name="Estep M."/>
            <person name="Feng L."/>
            <person name="Vaughn J.N."/>
            <person name="Grimwood J."/>
            <person name="Jenkins J."/>
            <person name="Barry K."/>
            <person name="Lindquist E."/>
            <person name="Hellsten U."/>
            <person name="Deshpande S."/>
            <person name="Wang X."/>
            <person name="Wu X."/>
            <person name="Mitros T."/>
            <person name="Triplett J."/>
            <person name="Yang X."/>
            <person name="Ye C.Y."/>
            <person name="Mauro-Herrera M."/>
            <person name="Wang L."/>
            <person name="Li P."/>
            <person name="Sharma M."/>
            <person name="Sharma R."/>
            <person name="Ronald P.C."/>
            <person name="Panaud O."/>
            <person name="Kellogg E.A."/>
            <person name="Brutnell T.P."/>
            <person name="Doust A.N."/>
            <person name="Tuskan G.A."/>
            <person name="Rokhsar D."/>
            <person name="Devos K.M."/>
        </authorList>
    </citation>
    <scope>NUCLEOTIDE SEQUENCE [LARGE SCALE GENOMIC DNA]</scope>
    <source>
        <strain evidence="3">cv. Yugu1</strain>
    </source>
</reference>
<proteinExistence type="predicted"/>
<keyword evidence="3" id="KW-1185">Reference proteome</keyword>
<organism evidence="2 3">
    <name type="scientific">Setaria italica</name>
    <name type="common">Foxtail millet</name>
    <name type="synonym">Panicum italicum</name>
    <dbReference type="NCBI Taxonomy" id="4555"/>
    <lineage>
        <taxon>Eukaryota</taxon>
        <taxon>Viridiplantae</taxon>
        <taxon>Streptophyta</taxon>
        <taxon>Embryophyta</taxon>
        <taxon>Tracheophyta</taxon>
        <taxon>Spermatophyta</taxon>
        <taxon>Magnoliopsida</taxon>
        <taxon>Liliopsida</taxon>
        <taxon>Poales</taxon>
        <taxon>Poaceae</taxon>
        <taxon>PACMAD clade</taxon>
        <taxon>Panicoideae</taxon>
        <taxon>Panicodae</taxon>
        <taxon>Paniceae</taxon>
        <taxon>Cenchrinae</taxon>
        <taxon>Setaria</taxon>
    </lineage>
</organism>
<dbReference type="InParanoid" id="K3ZGS2"/>